<comment type="similarity">
    <text evidence="2">Belongs to the CDP-alcohol phosphatidyltransferase class-I family.</text>
</comment>
<accession>A0A0P6XTR8</accession>
<dbReference type="GO" id="GO:0016780">
    <property type="term" value="F:phosphotransferase activity, for other substituted phosphate groups"/>
    <property type="evidence" value="ECO:0007669"/>
    <property type="project" value="InterPro"/>
</dbReference>
<reference evidence="4 5" key="1">
    <citation type="submission" date="2015-07" db="EMBL/GenBank/DDBJ databases">
        <title>Whole genome sequence of Herpetosiphon geysericola DSM 7119.</title>
        <authorList>
            <person name="Hemp J."/>
            <person name="Ward L.M."/>
            <person name="Pace L.A."/>
            <person name="Fischer W.W."/>
        </authorList>
    </citation>
    <scope>NUCLEOTIDE SEQUENCE [LARGE SCALE GENOMIC DNA]</scope>
    <source>
        <strain evidence="4 5">DSM 7119</strain>
    </source>
</reference>
<dbReference type="InterPro" id="IPR048254">
    <property type="entry name" value="CDP_ALCOHOL_P_TRANSF_CS"/>
</dbReference>
<name>A0A0P6XTR8_9CHLR</name>
<dbReference type="RefSeq" id="WP_054536029.1">
    <property type="nucleotide sequence ID" value="NZ_LGKP01000027.1"/>
</dbReference>
<dbReference type="PROSITE" id="PS00379">
    <property type="entry name" value="CDP_ALCOHOL_P_TRANSF"/>
    <property type="match status" value="1"/>
</dbReference>
<feature type="transmembrane region" description="Helical" evidence="3">
    <location>
        <begin position="79"/>
        <end position="99"/>
    </location>
</feature>
<dbReference type="Gene3D" id="1.20.120.1760">
    <property type="match status" value="1"/>
</dbReference>
<evidence type="ECO:0008006" key="6">
    <source>
        <dbReference type="Google" id="ProtNLM"/>
    </source>
</evidence>
<dbReference type="OrthoDB" id="9790577at2"/>
<gene>
    <name evidence="4" type="ORF">SE18_18925</name>
</gene>
<feature type="transmembrane region" description="Helical" evidence="3">
    <location>
        <begin position="154"/>
        <end position="171"/>
    </location>
</feature>
<evidence type="ECO:0000313" key="5">
    <source>
        <dbReference type="Proteomes" id="UP000050277"/>
    </source>
</evidence>
<keyword evidence="5" id="KW-1185">Reference proteome</keyword>
<dbReference type="InterPro" id="IPR043130">
    <property type="entry name" value="CDP-OH_PTrfase_TM_dom"/>
</dbReference>
<keyword evidence="3" id="KW-0812">Transmembrane</keyword>
<dbReference type="Pfam" id="PF01066">
    <property type="entry name" value="CDP-OH_P_transf"/>
    <property type="match status" value="1"/>
</dbReference>
<keyword evidence="3" id="KW-1133">Transmembrane helix</keyword>
<sequence>MVDQFLRQPKERLLAPLAQRLRHIHPTSITLAAFGVGLAAAVCAWQQLYWASFGCWLLNRLLDGLDGTVARLSNQQSDLGGYIDILLDVLIYALLPIGLVAGQPTLANGLAALGLIASFYVNAISWAYLAAILEKRQQGAKAQTAMTSIAMPSGLIEGTETVLLFSLFIVLPSHLSLLFHGMTALVGITIGQRVLWASRYLREEPRHDH</sequence>
<keyword evidence="3" id="KW-0472">Membrane</keyword>
<evidence type="ECO:0000256" key="1">
    <source>
        <dbReference type="ARBA" id="ARBA00022679"/>
    </source>
</evidence>
<dbReference type="InterPro" id="IPR000462">
    <property type="entry name" value="CDP-OH_P_trans"/>
</dbReference>
<dbReference type="GO" id="GO:0016020">
    <property type="term" value="C:membrane"/>
    <property type="evidence" value="ECO:0007669"/>
    <property type="project" value="InterPro"/>
</dbReference>
<evidence type="ECO:0000313" key="4">
    <source>
        <dbReference type="EMBL" id="KPL83655.1"/>
    </source>
</evidence>
<comment type="caution">
    <text evidence="4">The sequence shown here is derived from an EMBL/GenBank/DDBJ whole genome shotgun (WGS) entry which is preliminary data.</text>
</comment>
<organism evidence="4 5">
    <name type="scientific">Herpetosiphon geysericola</name>
    <dbReference type="NCBI Taxonomy" id="70996"/>
    <lineage>
        <taxon>Bacteria</taxon>
        <taxon>Bacillati</taxon>
        <taxon>Chloroflexota</taxon>
        <taxon>Chloroflexia</taxon>
        <taxon>Herpetosiphonales</taxon>
        <taxon>Herpetosiphonaceae</taxon>
        <taxon>Herpetosiphon</taxon>
    </lineage>
</organism>
<dbReference type="GO" id="GO:0008654">
    <property type="term" value="P:phospholipid biosynthetic process"/>
    <property type="evidence" value="ECO:0007669"/>
    <property type="project" value="InterPro"/>
</dbReference>
<dbReference type="STRING" id="70996.SE18_18925"/>
<evidence type="ECO:0000256" key="2">
    <source>
        <dbReference type="RuleBase" id="RU003750"/>
    </source>
</evidence>
<evidence type="ECO:0000256" key="3">
    <source>
        <dbReference type="SAM" id="Phobius"/>
    </source>
</evidence>
<feature type="transmembrane region" description="Helical" evidence="3">
    <location>
        <begin position="111"/>
        <end position="133"/>
    </location>
</feature>
<keyword evidence="1 2" id="KW-0808">Transferase</keyword>
<protein>
    <recommendedName>
        <fullName evidence="6">CDP-alcohol phosphatidyltransferase</fullName>
    </recommendedName>
</protein>
<dbReference type="Proteomes" id="UP000050277">
    <property type="component" value="Unassembled WGS sequence"/>
</dbReference>
<proteinExistence type="inferred from homology"/>
<feature type="transmembrane region" description="Helical" evidence="3">
    <location>
        <begin position="177"/>
        <end position="196"/>
    </location>
</feature>
<dbReference type="AlphaFoldDB" id="A0A0P6XTR8"/>
<dbReference type="EMBL" id="LGKP01000027">
    <property type="protein sequence ID" value="KPL83655.1"/>
    <property type="molecule type" value="Genomic_DNA"/>
</dbReference>
<feature type="transmembrane region" description="Helical" evidence="3">
    <location>
        <begin position="31"/>
        <end position="58"/>
    </location>
</feature>